<proteinExistence type="predicted"/>
<keyword evidence="1" id="KW-0808">Transferase</keyword>
<reference evidence="2" key="1">
    <citation type="submission" date="2018-07" db="EMBL/GenBank/DDBJ databases">
        <authorList>
            <consortium name="GenomeTrakr network: Whole genome sequencing for foodborne pathogen traceback"/>
        </authorList>
    </citation>
    <scope>NUCLEOTIDE SEQUENCE</scope>
    <source>
        <strain evidence="2">CFSAN029882</strain>
    </source>
</reference>
<dbReference type="GO" id="GO:0016740">
    <property type="term" value="F:transferase activity"/>
    <property type="evidence" value="ECO:0007669"/>
    <property type="project" value="UniProtKB-KW"/>
</dbReference>
<evidence type="ECO:0000313" key="1">
    <source>
        <dbReference type="EMBL" id="EBN6118274.1"/>
    </source>
</evidence>
<protein>
    <submittedName>
        <fullName evidence="1">Glycosyl transferase family 1</fullName>
    </submittedName>
</protein>
<accession>A0A5U2EWS9</accession>
<comment type="caution">
    <text evidence="1">The sequence shown here is derived from an EMBL/GenBank/DDBJ whole genome shotgun (WGS) entry which is preliminary data.</text>
</comment>
<evidence type="ECO:0000313" key="2">
    <source>
        <dbReference type="EMBL" id="EBP5400899.1"/>
    </source>
</evidence>
<dbReference type="EMBL" id="AAGMBO010000063">
    <property type="protein sequence ID" value="EBP5400899.1"/>
    <property type="molecule type" value="Genomic_DNA"/>
</dbReference>
<feature type="non-terminal residue" evidence="1">
    <location>
        <position position="50"/>
    </location>
</feature>
<reference evidence="1" key="2">
    <citation type="submission" date="2018-07" db="EMBL/GenBank/DDBJ databases">
        <authorList>
            <consortium name="PulseNet: The National Subtyping Network for Foodborne Disease Surveillance"/>
            <person name="Tarr C.L."/>
            <person name="Trees E."/>
            <person name="Katz L.S."/>
            <person name="Carleton-Romer H.A."/>
            <person name="Stroika S."/>
            <person name="Kucerova Z."/>
            <person name="Roache K.F."/>
            <person name="Sabol A.L."/>
            <person name="Besser J."/>
            <person name="Gerner-Smidt P."/>
        </authorList>
    </citation>
    <scope>NUCLEOTIDE SEQUENCE</scope>
    <source>
        <strain evidence="1">PNUSAS020861</strain>
    </source>
</reference>
<dbReference type="EMBL" id="AAGGEZ010000076">
    <property type="protein sequence ID" value="EBN6118274.1"/>
    <property type="molecule type" value="Genomic_DNA"/>
</dbReference>
<gene>
    <name evidence="1" type="ORF">DWF34_25225</name>
    <name evidence="2" type="ORF">XR76_24970</name>
</gene>
<dbReference type="AlphaFoldDB" id="A0A5U2EWS9"/>
<organism evidence="1">
    <name type="scientific">Salmonella enterica</name>
    <name type="common">Salmonella choleraesuis</name>
    <dbReference type="NCBI Taxonomy" id="28901"/>
    <lineage>
        <taxon>Bacteria</taxon>
        <taxon>Pseudomonadati</taxon>
        <taxon>Pseudomonadota</taxon>
        <taxon>Gammaproteobacteria</taxon>
        <taxon>Enterobacterales</taxon>
        <taxon>Enterobacteriaceae</taxon>
        <taxon>Salmonella</taxon>
    </lineage>
</organism>
<sequence>MTIAIFKLYANKIGGTEKAVQSLVSILNQNRYANECYAAVDVKEVQNSDD</sequence>
<name>A0A5U2EWS9_SALER</name>